<name>A0A5C2RV73_9APHY</name>
<dbReference type="EMBL" id="ML122305">
    <property type="protein sequence ID" value="RPD54485.1"/>
    <property type="molecule type" value="Genomic_DNA"/>
</dbReference>
<organism evidence="1 2">
    <name type="scientific">Lentinus tigrinus ALCF2SS1-6</name>
    <dbReference type="NCBI Taxonomy" id="1328759"/>
    <lineage>
        <taxon>Eukaryota</taxon>
        <taxon>Fungi</taxon>
        <taxon>Dikarya</taxon>
        <taxon>Basidiomycota</taxon>
        <taxon>Agaricomycotina</taxon>
        <taxon>Agaricomycetes</taxon>
        <taxon>Polyporales</taxon>
        <taxon>Polyporaceae</taxon>
        <taxon>Lentinus</taxon>
    </lineage>
</organism>
<dbReference type="AlphaFoldDB" id="A0A5C2RV73"/>
<evidence type="ECO:0000313" key="2">
    <source>
        <dbReference type="Proteomes" id="UP000313359"/>
    </source>
</evidence>
<dbReference type="Proteomes" id="UP000313359">
    <property type="component" value="Unassembled WGS sequence"/>
</dbReference>
<sequence>MFLHSPRTPTPQLVIILQPALPLQYTHTSAEPSSAFSVALRQSPLPVKQRPGPHAIRGRAIDELPEPYGVDFSRLQWYCIHAATLICLRAVTVVAPQRPHLSQQFLRIASPLRQRHVWCSLPSLHSRVIPSVPCGHILISIRLQS</sequence>
<proteinExistence type="predicted"/>
<evidence type="ECO:0000313" key="1">
    <source>
        <dbReference type="EMBL" id="RPD54485.1"/>
    </source>
</evidence>
<keyword evidence="2" id="KW-1185">Reference proteome</keyword>
<reference evidence="1" key="1">
    <citation type="journal article" date="2018" name="Genome Biol. Evol.">
        <title>Genomics and development of Lentinus tigrinus, a white-rot wood-decaying mushroom with dimorphic fruiting bodies.</title>
        <authorList>
            <person name="Wu B."/>
            <person name="Xu Z."/>
            <person name="Knudson A."/>
            <person name="Carlson A."/>
            <person name="Chen N."/>
            <person name="Kovaka S."/>
            <person name="LaButti K."/>
            <person name="Lipzen A."/>
            <person name="Pennachio C."/>
            <person name="Riley R."/>
            <person name="Schakwitz W."/>
            <person name="Umezawa K."/>
            <person name="Ohm R.A."/>
            <person name="Grigoriev I.V."/>
            <person name="Nagy L.G."/>
            <person name="Gibbons J."/>
            <person name="Hibbett D."/>
        </authorList>
    </citation>
    <scope>NUCLEOTIDE SEQUENCE [LARGE SCALE GENOMIC DNA]</scope>
    <source>
        <strain evidence="1">ALCF2SS1-6</strain>
    </source>
</reference>
<protein>
    <submittedName>
        <fullName evidence="1">Uncharacterized protein</fullName>
    </submittedName>
</protein>
<gene>
    <name evidence="1" type="ORF">L227DRAFT_347623</name>
</gene>
<accession>A0A5C2RV73</accession>